<dbReference type="Pfam" id="PF00022">
    <property type="entry name" value="Actin"/>
    <property type="match status" value="1"/>
</dbReference>
<dbReference type="Proteomes" id="UP001314170">
    <property type="component" value="Unassembled WGS sequence"/>
</dbReference>
<feature type="compositionally biased region" description="Basic and acidic residues" evidence="14">
    <location>
        <begin position="339"/>
        <end position="355"/>
    </location>
</feature>
<dbReference type="Gene3D" id="2.30.36.70">
    <property type="entry name" value="Actin, Chain A, domain 2"/>
    <property type="match status" value="1"/>
</dbReference>
<dbReference type="InterPro" id="IPR013809">
    <property type="entry name" value="ENTH"/>
</dbReference>
<evidence type="ECO:0000256" key="4">
    <source>
        <dbReference type="ARBA" id="ARBA00004600"/>
    </source>
</evidence>
<keyword evidence="6" id="KW-0963">Cytoplasm</keyword>
<feature type="compositionally biased region" description="Pro residues" evidence="14">
    <location>
        <begin position="371"/>
        <end position="392"/>
    </location>
</feature>
<evidence type="ECO:0000256" key="6">
    <source>
        <dbReference type="ARBA" id="ARBA00022490"/>
    </source>
</evidence>
<reference evidence="16 17" key="1">
    <citation type="submission" date="2024-01" db="EMBL/GenBank/DDBJ databases">
        <authorList>
            <person name="Waweru B."/>
        </authorList>
    </citation>
    <scope>NUCLEOTIDE SEQUENCE [LARGE SCALE GENOMIC DNA]</scope>
</reference>
<dbReference type="InterPro" id="IPR048050">
    <property type="entry name" value="ANTH_N_plant"/>
</dbReference>
<keyword evidence="8" id="KW-0333">Golgi apparatus</keyword>
<feature type="domain" description="ENTH" evidence="15">
    <location>
        <begin position="21"/>
        <end position="157"/>
    </location>
</feature>
<comment type="subcellular location">
    <subcellularLocation>
        <location evidence="2">Cytoplasmic vesicle</location>
        <location evidence="2">Clathrin-coated vesicle</location>
    </subcellularLocation>
    <subcellularLocation>
        <location evidence="3">Golgi apparatus</location>
    </subcellularLocation>
    <subcellularLocation>
        <location evidence="4">Membrane</location>
        <location evidence="4">Clathrin-coated pit</location>
    </subcellularLocation>
    <subcellularLocation>
        <location evidence="1">Nucleus</location>
    </subcellularLocation>
</comment>
<dbReference type="PANTHER" id="PTHR22951">
    <property type="entry name" value="CLATHRIN ASSEMBLY PROTEIN"/>
    <property type="match status" value="1"/>
</dbReference>
<dbReference type="InterPro" id="IPR045192">
    <property type="entry name" value="AP180-like"/>
</dbReference>
<evidence type="ECO:0000259" key="15">
    <source>
        <dbReference type="PROSITE" id="PS50942"/>
    </source>
</evidence>
<organism evidence="16 17">
    <name type="scientific">Dovyalis caffra</name>
    <dbReference type="NCBI Taxonomy" id="77055"/>
    <lineage>
        <taxon>Eukaryota</taxon>
        <taxon>Viridiplantae</taxon>
        <taxon>Streptophyta</taxon>
        <taxon>Embryophyta</taxon>
        <taxon>Tracheophyta</taxon>
        <taxon>Spermatophyta</taxon>
        <taxon>Magnoliopsida</taxon>
        <taxon>eudicotyledons</taxon>
        <taxon>Gunneridae</taxon>
        <taxon>Pentapetalae</taxon>
        <taxon>rosids</taxon>
        <taxon>fabids</taxon>
        <taxon>Malpighiales</taxon>
        <taxon>Salicaceae</taxon>
        <taxon>Flacourtieae</taxon>
        <taxon>Dovyalis</taxon>
    </lineage>
</organism>
<dbReference type="SMART" id="SM00273">
    <property type="entry name" value="ENTH"/>
    <property type="match status" value="1"/>
</dbReference>
<dbReference type="GO" id="GO:0072583">
    <property type="term" value="P:clathrin-dependent endocytosis"/>
    <property type="evidence" value="ECO:0007669"/>
    <property type="project" value="InterPro"/>
</dbReference>
<dbReference type="Pfam" id="PF07651">
    <property type="entry name" value="ANTH"/>
    <property type="match status" value="1"/>
</dbReference>
<evidence type="ECO:0000256" key="14">
    <source>
        <dbReference type="SAM" id="MobiDB-lite"/>
    </source>
</evidence>
<dbReference type="SMART" id="SM00268">
    <property type="entry name" value="ACTIN"/>
    <property type="match status" value="1"/>
</dbReference>
<dbReference type="GO" id="GO:0048268">
    <property type="term" value="P:clathrin coat assembly"/>
    <property type="evidence" value="ECO:0007669"/>
    <property type="project" value="InterPro"/>
</dbReference>
<dbReference type="AlphaFoldDB" id="A0AAV1S601"/>
<dbReference type="FunFam" id="3.90.640.10:FF:000014">
    <property type="entry name" value="Putative actin-related protein 6"/>
    <property type="match status" value="1"/>
</dbReference>
<dbReference type="GO" id="GO:0000149">
    <property type="term" value="F:SNARE binding"/>
    <property type="evidence" value="ECO:0007669"/>
    <property type="project" value="TreeGrafter"/>
</dbReference>
<dbReference type="GO" id="GO:0005794">
    <property type="term" value="C:Golgi apparatus"/>
    <property type="evidence" value="ECO:0007669"/>
    <property type="project" value="UniProtKB-SubCell"/>
</dbReference>
<evidence type="ECO:0000256" key="9">
    <source>
        <dbReference type="ARBA" id="ARBA00023136"/>
    </source>
</evidence>
<protein>
    <recommendedName>
        <fullName evidence="13">Actin-related protein 6</fullName>
    </recommendedName>
</protein>
<gene>
    <name evidence="16" type="ORF">DCAF_LOCUS18236</name>
</gene>
<evidence type="ECO:0000256" key="12">
    <source>
        <dbReference type="ARBA" id="ARBA00023329"/>
    </source>
</evidence>
<dbReference type="InterPro" id="IPR004000">
    <property type="entry name" value="Actin"/>
</dbReference>
<dbReference type="FunFam" id="3.30.420.40:FF:000048">
    <property type="entry name" value="ARP5 actin-related protein 5 homolog"/>
    <property type="match status" value="1"/>
</dbReference>
<keyword evidence="12" id="KW-0968">Cytoplasmic vesicle</keyword>
<dbReference type="PANTHER" id="PTHR22951:SF62">
    <property type="entry name" value="ASSEMBLY PLANT-LIKE PROTEIN, PUTATIVE-RELATED"/>
    <property type="match status" value="1"/>
</dbReference>
<evidence type="ECO:0000256" key="11">
    <source>
        <dbReference type="ARBA" id="ARBA00023242"/>
    </source>
</evidence>
<dbReference type="Gene3D" id="1.25.40.90">
    <property type="match status" value="1"/>
</dbReference>
<dbReference type="PROSITE" id="PS50942">
    <property type="entry name" value="ENTH"/>
    <property type="match status" value="1"/>
</dbReference>
<comment type="caution">
    <text evidence="16">The sequence shown here is derived from an EMBL/GenBank/DDBJ whole genome shotgun (WGS) entry which is preliminary data.</text>
</comment>
<keyword evidence="10" id="KW-0168">Coated pit</keyword>
<name>A0AAV1S601_9ROSI</name>
<dbReference type="GO" id="GO:0030029">
    <property type="term" value="P:actin filament-based process"/>
    <property type="evidence" value="ECO:0007669"/>
    <property type="project" value="UniProtKB-ARBA"/>
</dbReference>
<evidence type="ECO:0000256" key="3">
    <source>
        <dbReference type="ARBA" id="ARBA00004555"/>
    </source>
</evidence>
<evidence type="ECO:0000256" key="5">
    <source>
        <dbReference type="ARBA" id="ARBA00005665"/>
    </source>
</evidence>
<dbReference type="GO" id="GO:0005545">
    <property type="term" value="F:1-phosphatidylinositol binding"/>
    <property type="evidence" value="ECO:0007669"/>
    <property type="project" value="InterPro"/>
</dbReference>
<dbReference type="SUPFAM" id="SSF89009">
    <property type="entry name" value="GAT-like domain"/>
    <property type="match status" value="1"/>
</dbReference>
<dbReference type="InterPro" id="IPR014712">
    <property type="entry name" value="ANTH_dom_sf"/>
</dbReference>
<proteinExistence type="inferred from homology"/>
<dbReference type="GO" id="GO:0005905">
    <property type="term" value="C:clathrin-coated pit"/>
    <property type="evidence" value="ECO:0007669"/>
    <property type="project" value="UniProtKB-SubCell"/>
</dbReference>
<keyword evidence="7" id="KW-0254">Endocytosis</keyword>
<keyword evidence="17" id="KW-1185">Reference proteome</keyword>
<evidence type="ECO:0000256" key="7">
    <source>
        <dbReference type="ARBA" id="ARBA00022583"/>
    </source>
</evidence>
<dbReference type="Gene3D" id="3.30.420.40">
    <property type="match status" value="2"/>
</dbReference>
<evidence type="ECO:0000313" key="16">
    <source>
        <dbReference type="EMBL" id="CAK7345440.1"/>
    </source>
</evidence>
<dbReference type="GO" id="GO:0006900">
    <property type="term" value="P:vesicle budding from membrane"/>
    <property type="evidence" value="ECO:0007669"/>
    <property type="project" value="TreeGrafter"/>
</dbReference>
<dbReference type="InterPro" id="IPR043129">
    <property type="entry name" value="ATPase_NBD"/>
</dbReference>
<evidence type="ECO:0000256" key="1">
    <source>
        <dbReference type="ARBA" id="ARBA00004123"/>
    </source>
</evidence>
<dbReference type="CDD" id="cd16987">
    <property type="entry name" value="ANTH_N_AP180_plant"/>
    <property type="match status" value="1"/>
</dbReference>
<evidence type="ECO:0000256" key="10">
    <source>
        <dbReference type="ARBA" id="ARBA00023176"/>
    </source>
</evidence>
<dbReference type="GO" id="GO:0005546">
    <property type="term" value="F:phosphatidylinositol-4,5-bisphosphate binding"/>
    <property type="evidence" value="ECO:0007669"/>
    <property type="project" value="TreeGrafter"/>
</dbReference>
<dbReference type="FunFam" id="3.30.420.40:FF:000058">
    <property type="entry name" value="Putative actin-related protein 5"/>
    <property type="match status" value="1"/>
</dbReference>
<dbReference type="GO" id="GO:0032050">
    <property type="term" value="F:clathrin heavy chain binding"/>
    <property type="evidence" value="ECO:0007669"/>
    <property type="project" value="TreeGrafter"/>
</dbReference>
<dbReference type="GO" id="GO:0030136">
    <property type="term" value="C:clathrin-coated vesicle"/>
    <property type="evidence" value="ECO:0007669"/>
    <property type="project" value="UniProtKB-SubCell"/>
</dbReference>
<keyword evidence="9" id="KW-0472">Membrane</keyword>
<sequence length="1076" mass="120100">MALRKAIGAVKDQTSISIAKVAANASPELEVLVVKATSHDEDPADEKYYREIISRISSSRGYVNACVATISKRISKTRDWIVALKALTLVHRVLIDGHPLFEEELLHATRRGMRVLNMSDFRDEAHSNSWDHTVFVRFYAMYLDEKVEFAVFERKVREDERKFDEGDFGSRRRENRGDFEYGMPKRSRSYGDLHGDLVRREQNKEVTPIREMKPERLLGILDSQLRIIDRVLACRPTGIAKNDRLVLLALYQVVKESFGLYTEICEALGVLLDRFTEMEYAYCLKGFDIYAGAAKIVDELVVFYGWCKDMGIGRSSDYPEVKKITENLLGNLGEFLREMTSRRTKSPERNMEEKVQYMQDQEPDTNEVKALPPPESYTPPPPPETQPKPQPQPQQVIEDLVNLKDDGVSADEQGNKLALALFSGPPSTNANGAWVAFTSDEPEVTSAWQTPATQSGQADWELALVESASNLSNQKATLGGGFDSLLLNGMYDHGAVRHHVSTTQLTGRSESSVALPGVGKSATPVLALPAPNGTIQPVGNQDPFAASLAVPPPSYVQIADMEKKQHLLVDEQHLWQHYGRDGMHGQVSFAKISGASGYSGPNPHPMMMPYGIPQVSRIGQQGGPKPQLVHNNFKSHTKAPSSYSSNDMSNIIVLDNGGGLIKAGYGGERDPSTVIPNCLYRPLSSKKFIHPTPTTTAATTEEDLTSAAVRRPIDRGYLINPDLQRDIWNHLFSNLLRINPANTSLLLTEPLFSLPSTQRATDELVFEDFGFDSMFVADSPKLVHLYEASKRPCGLVSKAQCSLVVDCGFSFTHAAPVFQNFTLNYGVKRIDLGGKALTNFLKELVSYRSVSVMDESFLMDDVKEKLCFVSLDVARDLKIARRRGNDNFFRCTYVLPDGVTHTKGYVKDPNEANKYLTMDDGAYVETGKGMDRTEVMERKKVDLTKNEFDLTNERFLVPEMIFHPADLGMNQAGLAECIVRAVNSCHPLLHPVLYQSIILTGGSTLFPRFAERLELELRPLVPDDYQVKITTQEDPILGVWRGGSLLASSPDFEAMCVTKAEYEELGSARCRRRFFH</sequence>
<comment type="similarity">
    <text evidence="5">Belongs to the actin family. ARP6 subfamily.</text>
</comment>
<evidence type="ECO:0000256" key="2">
    <source>
        <dbReference type="ARBA" id="ARBA00004132"/>
    </source>
</evidence>
<dbReference type="Gene3D" id="3.90.640.10">
    <property type="entry name" value="Actin, Chain A, domain 4"/>
    <property type="match status" value="1"/>
</dbReference>
<evidence type="ECO:0000256" key="13">
    <source>
        <dbReference type="ARBA" id="ARBA00074635"/>
    </source>
</evidence>
<dbReference type="SUPFAM" id="SSF53067">
    <property type="entry name" value="Actin-like ATPase domain"/>
    <property type="match status" value="2"/>
</dbReference>
<feature type="region of interest" description="Disordered" evidence="14">
    <location>
        <begin position="339"/>
        <end position="393"/>
    </location>
</feature>
<evidence type="ECO:0000256" key="8">
    <source>
        <dbReference type="ARBA" id="ARBA00023034"/>
    </source>
</evidence>
<dbReference type="FunFam" id="1.20.58.150:FF:000005">
    <property type="entry name" value="putative clathrin assembly protein At2g25430"/>
    <property type="match status" value="1"/>
</dbReference>
<dbReference type="InterPro" id="IPR011417">
    <property type="entry name" value="ANTH_dom"/>
</dbReference>
<dbReference type="FunFam" id="1.25.40.90:FF:000019">
    <property type="entry name" value="Clathrin coat assembly protein"/>
    <property type="match status" value="1"/>
</dbReference>
<dbReference type="EMBL" id="CAWUPB010001168">
    <property type="protein sequence ID" value="CAK7345440.1"/>
    <property type="molecule type" value="Genomic_DNA"/>
</dbReference>
<accession>A0AAV1S601</accession>
<dbReference type="InterPro" id="IPR008942">
    <property type="entry name" value="ENTH_VHS"/>
</dbReference>
<dbReference type="FunFam" id="3.30.420.40:FF:000187">
    <property type="entry name" value="Actin-related protein 6"/>
    <property type="match status" value="1"/>
</dbReference>
<keyword evidence="11" id="KW-0539">Nucleus</keyword>
<dbReference type="CDD" id="cd10210">
    <property type="entry name" value="ASKHA_NBD_Arp6"/>
    <property type="match status" value="1"/>
</dbReference>
<dbReference type="Gene3D" id="1.20.58.150">
    <property type="entry name" value="ANTH domain"/>
    <property type="match status" value="1"/>
</dbReference>
<dbReference type="SUPFAM" id="SSF48464">
    <property type="entry name" value="ENTH/VHS domain"/>
    <property type="match status" value="1"/>
</dbReference>
<dbReference type="GO" id="GO:0005634">
    <property type="term" value="C:nucleus"/>
    <property type="evidence" value="ECO:0007669"/>
    <property type="project" value="UniProtKB-SubCell"/>
</dbReference>
<evidence type="ECO:0000313" key="17">
    <source>
        <dbReference type="Proteomes" id="UP001314170"/>
    </source>
</evidence>